<feature type="transmembrane region" description="Helical" evidence="4">
    <location>
        <begin position="93"/>
        <end position="110"/>
    </location>
</feature>
<feature type="transmembrane region" description="Helical" evidence="4">
    <location>
        <begin position="122"/>
        <end position="141"/>
    </location>
</feature>
<feature type="transmembrane region" description="Helical" evidence="4">
    <location>
        <begin position="7"/>
        <end position="33"/>
    </location>
</feature>
<feature type="domain" description="Pyrrolo-quinoline quinone repeat" evidence="5">
    <location>
        <begin position="167"/>
        <end position="756"/>
    </location>
</feature>
<keyword evidence="4" id="KW-0472">Membrane</keyword>
<accession>A0ABV1QXY0</accession>
<comment type="caution">
    <text evidence="6">The sequence shown here is derived from an EMBL/GenBank/DDBJ whole genome shotgun (WGS) entry which is preliminary data.</text>
</comment>
<dbReference type="Gene3D" id="2.140.10.10">
    <property type="entry name" value="Quinoprotein alcohol dehydrogenase-like superfamily"/>
    <property type="match status" value="1"/>
</dbReference>
<keyword evidence="4" id="KW-1133">Transmembrane helix</keyword>
<feature type="transmembrane region" description="Helical" evidence="4">
    <location>
        <begin position="64"/>
        <end position="87"/>
    </location>
</feature>
<evidence type="ECO:0000256" key="2">
    <source>
        <dbReference type="ARBA" id="ARBA00008156"/>
    </source>
</evidence>
<sequence length="785" mass="83272">MSRPRALADLVSILLGSVVALMGLALFAGGAYLAWLGGSWYFVVLGAAMLVSGILVAQRRREGALLYGAAFVLTGAWAVWEVGFAFWPLVSRLFALAVLACVVALFAPLLDRSGSVAWRRASLDVAAAVALALVATTLRAFQPVPIIAATEVAAVHPATQAGPQVDWAAWGNTNAGTRFAGLTQIDAANVAQLQPAWTFRTGDIAVSNGFGAEDQTTPLQIGDTVYVCTPNDIVIALDADTGAQRWRHDPKASAPQWQRCRGLGYHDAGAAEGGKVCPRRLLLATIDARLIALDAATGQPCTDFGAGGTVDLKTDMGEVKSGFYTQTAAPLIAGDLVVVGGRVADNIETGEPGGVVRAYDVASGELRWAWDPGNPATTRLPPPGETYTRGTPNVWTSMAYDSALGLIYAPTGNATPDFFGGHRTAQDDATNSSLFALDAATGRPRWHVQLVHKDLWDFDVPAQPALYDLPDGNGGTVPGLIAATKHGQIFLLNRATGAPIAPITERPVPQGNVPGEHYAPTQPYSDMPSIGTETLTEADMWGATPFDQLLCRIQFKTMRHEGTFTPPGFDTALQMPGSLGGMNWGSTAIDMTRDYLIVNDMRLGLWNRLIPREQVETGKAAGTEMGLSSMRGTPYVSLRNRFVSALNVPCQKPPFGTLTAIDLKARRIAWQVPLGTVEDTGPLGIKMHLPIPIGMPSLGGSLVTGSGLIFFAGTQDYYLRAFDAATGREVWKGRLPVGSQGAPMTYRSPKTGRQYIVITAGGARQSPDRGDYVVAYALPADSGSK</sequence>
<evidence type="ECO:0000256" key="4">
    <source>
        <dbReference type="SAM" id="Phobius"/>
    </source>
</evidence>
<evidence type="ECO:0000256" key="1">
    <source>
        <dbReference type="ARBA" id="ARBA00001931"/>
    </source>
</evidence>
<keyword evidence="7" id="KW-1185">Reference proteome</keyword>
<reference evidence="6" key="1">
    <citation type="submission" date="2024-06" db="EMBL/GenBank/DDBJ databases">
        <authorList>
            <person name="Campbell A.G."/>
        </authorList>
    </citation>
    <scope>NUCLEOTIDE SEQUENCE</scope>
    <source>
        <strain evidence="6">EM17</strain>
    </source>
</reference>
<dbReference type="EMBL" id="JBELQD010000002">
    <property type="protein sequence ID" value="MER2287425.1"/>
    <property type="molecule type" value="Genomic_DNA"/>
</dbReference>
<proteinExistence type="inferred from homology"/>
<evidence type="ECO:0000256" key="3">
    <source>
        <dbReference type="ARBA" id="ARBA00023002"/>
    </source>
</evidence>
<dbReference type="PANTHER" id="PTHR32303">
    <property type="entry name" value="QUINOPROTEIN ALCOHOL DEHYDROGENASE (CYTOCHROME C)"/>
    <property type="match status" value="1"/>
</dbReference>
<organism evidence="6 7">
    <name type="scientific">Methylobacterium brachiatum</name>
    <dbReference type="NCBI Taxonomy" id="269660"/>
    <lineage>
        <taxon>Bacteria</taxon>
        <taxon>Pseudomonadati</taxon>
        <taxon>Pseudomonadota</taxon>
        <taxon>Alphaproteobacteria</taxon>
        <taxon>Hyphomicrobiales</taxon>
        <taxon>Methylobacteriaceae</taxon>
        <taxon>Methylobacterium</taxon>
    </lineage>
</organism>
<name>A0ABV1QXY0_9HYPH</name>
<dbReference type="PANTHER" id="PTHR32303:SF4">
    <property type="entry name" value="QUINOPROTEIN GLUCOSE DEHYDROGENASE"/>
    <property type="match status" value="1"/>
</dbReference>
<dbReference type="NCBIfam" id="TIGR03074">
    <property type="entry name" value="PQQ_membr_DH"/>
    <property type="match status" value="1"/>
</dbReference>
<dbReference type="Proteomes" id="UP001432995">
    <property type="component" value="Unassembled WGS sequence"/>
</dbReference>
<keyword evidence="4" id="KW-0812">Transmembrane</keyword>
<evidence type="ECO:0000259" key="5">
    <source>
        <dbReference type="Pfam" id="PF01011"/>
    </source>
</evidence>
<dbReference type="InterPro" id="IPR002372">
    <property type="entry name" value="PQQ_rpt_dom"/>
</dbReference>
<dbReference type="InterPro" id="IPR018391">
    <property type="entry name" value="PQQ_b-propeller_rpt"/>
</dbReference>
<evidence type="ECO:0000313" key="7">
    <source>
        <dbReference type="Proteomes" id="UP001432995"/>
    </source>
</evidence>
<dbReference type="SMART" id="SM00564">
    <property type="entry name" value="PQQ"/>
    <property type="match status" value="5"/>
</dbReference>
<protein>
    <submittedName>
        <fullName evidence="6">Membrane-bound PQQ-dependent dehydrogenase, glucose/quinate/shikimate family</fullName>
        <ecNumber evidence="6">1.1.-.-</ecNumber>
    </submittedName>
</protein>
<comment type="cofactor">
    <cofactor evidence="1">
        <name>pyrroloquinoline quinone</name>
        <dbReference type="ChEBI" id="CHEBI:58442"/>
    </cofactor>
</comment>
<dbReference type="InterPro" id="IPR017511">
    <property type="entry name" value="PQQ_mDH"/>
</dbReference>
<dbReference type="EC" id="1.1.-.-" evidence="6"/>
<evidence type="ECO:0000313" key="6">
    <source>
        <dbReference type="EMBL" id="MER2287425.1"/>
    </source>
</evidence>
<feature type="transmembrane region" description="Helical" evidence="4">
    <location>
        <begin position="39"/>
        <end position="57"/>
    </location>
</feature>
<dbReference type="GO" id="GO:0016491">
    <property type="term" value="F:oxidoreductase activity"/>
    <property type="evidence" value="ECO:0007669"/>
    <property type="project" value="UniProtKB-KW"/>
</dbReference>
<keyword evidence="3 6" id="KW-0560">Oxidoreductase</keyword>
<gene>
    <name evidence="6" type="ORF">ABS770_04080</name>
</gene>
<dbReference type="Pfam" id="PF01011">
    <property type="entry name" value="PQQ"/>
    <property type="match status" value="1"/>
</dbReference>
<dbReference type="SUPFAM" id="SSF50998">
    <property type="entry name" value="Quinoprotein alcohol dehydrogenase-like"/>
    <property type="match status" value="1"/>
</dbReference>
<dbReference type="InterPro" id="IPR011047">
    <property type="entry name" value="Quinoprotein_ADH-like_sf"/>
</dbReference>
<dbReference type="CDD" id="cd10280">
    <property type="entry name" value="PQQ_mGDH"/>
    <property type="match status" value="1"/>
</dbReference>
<dbReference type="RefSeq" id="WP_350376774.1">
    <property type="nucleotide sequence ID" value="NZ_JBELQD010000002.1"/>
</dbReference>
<comment type="similarity">
    <text evidence="2">Belongs to the bacterial PQQ dehydrogenase family.</text>
</comment>